<evidence type="ECO:0000313" key="3">
    <source>
        <dbReference type="EMBL" id="OCT47841.1"/>
    </source>
</evidence>
<keyword evidence="2" id="KW-0472">Membrane</keyword>
<feature type="region of interest" description="Disordered" evidence="1">
    <location>
        <begin position="37"/>
        <end position="88"/>
    </location>
</feature>
<dbReference type="VEuPathDB" id="FungiDB:CLCR_03743"/>
<evidence type="ECO:0000313" key="4">
    <source>
        <dbReference type="Proteomes" id="UP000094526"/>
    </source>
</evidence>
<dbReference type="Proteomes" id="UP000094526">
    <property type="component" value="Unassembled WGS sequence"/>
</dbReference>
<dbReference type="AlphaFoldDB" id="A0A1C1CHC5"/>
<keyword evidence="2" id="KW-1133">Transmembrane helix</keyword>
<evidence type="ECO:0000256" key="2">
    <source>
        <dbReference type="SAM" id="Phobius"/>
    </source>
</evidence>
<accession>A0A1C1CHC5</accession>
<comment type="caution">
    <text evidence="3">The sequence shown here is derived from an EMBL/GenBank/DDBJ whole genome shotgun (WGS) entry which is preliminary data.</text>
</comment>
<sequence>MALDTFPKIEIMVLLVLLVFLGLSGDLVLMHYAYHADGERDPDGTKTDQTRPDQANTDQHRTGRTNQLGKDTSPRPRYGTIPVSISRL</sequence>
<protein>
    <submittedName>
        <fullName evidence="3">Uncharacterized protein</fullName>
    </submittedName>
</protein>
<organism evidence="3 4">
    <name type="scientific">Cladophialophora carrionii</name>
    <dbReference type="NCBI Taxonomy" id="86049"/>
    <lineage>
        <taxon>Eukaryota</taxon>
        <taxon>Fungi</taxon>
        <taxon>Dikarya</taxon>
        <taxon>Ascomycota</taxon>
        <taxon>Pezizomycotina</taxon>
        <taxon>Eurotiomycetes</taxon>
        <taxon>Chaetothyriomycetidae</taxon>
        <taxon>Chaetothyriales</taxon>
        <taxon>Herpotrichiellaceae</taxon>
        <taxon>Cladophialophora</taxon>
    </lineage>
</organism>
<proteinExistence type="predicted"/>
<keyword evidence="4" id="KW-1185">Reference proteome</keyword>
<feature type="transmembrane region" description="Helical" evidence="2">
    <location>
        <begin position="12"/>
        <end position="34"/>
    </location>
</feature>
<feature type="compositionally biased region" description="Basic and acidic residues" evidence="1">
    <location>
        <begin position="37"/>
        <end position="51"/>
    </location>
</feature>
<keyword evidence="2" id="KW-0812">Transmembrane</keyword>
<evidence type="ECO:0000256" key="1">
    <source>
        <dbReference type="SAM" id="MobiDB-lite"/>
    </source>
</evidence>
<name>A0A1C1CHC5_9EURO</name>
<gene>
    <name evidence="3" type="ORF">CLCR_03743</name>
</gene>
<reference evidence="4" key="1">
    <citation type="submission" date="2015-07" db="EMBL/GenBank/DDBJ databases">
        <authorList>
            <person name="Teixeira M.M."/>
            <person name="Souza R.C."/>
            <person name="Almeida L.G."/>
            <person name="Vicente V.A."/>
            <person name="de Hoog S."/>
            <person name="Bocca A.L."/>
            <person name="de Almeida S.R."/>
            <person name="Vasconcelos A.T."/>
            <person name="Felipe M.S."/>
        </authorList>
    </citation>
    <scope>NUCLEOTIDE SEQUENCE [LARGE SCALE GENOMIC DNA]</scope>
    <source>
        <strain evidence="4">KSF</strain>
    </source>
</reference>
<dbReference type="EMBL" id="LGRB01000013">
    <property type="protein sequence ID" value="OCT47841.1"/>
    <property type="molecule type" value="Genomic_DNA"/>
</dbReference>